<protein>
    <submittedName>
        <fullName evidence="2">Os01g0315901 protein</fullName>
    </submittedName>
</protein>
<name>A0A0P0V1Z2_ORYSJ</name>
<gene>
    <name evidence="2" type="ordered locus">Os01g0315901</name>
    <name evidence="2" type="ORF">OSNPB_010315901</name>
</gene>
<dbReference type="Proteomes" id="UP000059680">
    <property type="component" value="Chromosome 1"/>
</dbReference>
<dbReference type="AlphaFoldDB" id="A0A0P0V1Z2"/>
<reference evidence="2 3" key="3">
    <citation type="journal article" date="2013" name="Rice">
        <title>Improvement of the Oryza sativa Nipponbare reference genome using next generation sequence and optical map data.</title>
        <authorList>
            <person name="Kawahara Y."/>
            <person name="de la Bastide M."/>
            <person name="Hamilton J.P."/>
            <person name="Kanamori H."/>
            <person name="McCombie W.R."/>
            <person name="Ouyang S."/>
            <person name="Schwartz D.C."/>
            <person name="Tanaka T."/>
            <person name="Wu J."/>
            <person name="Zhou S."/>
            <person name="Childs K.L."/>
            <person name="Davidson R.M."/>
            <person name="Lin H."/>
            <person name="Quesada-Ocampo L."/>
            <person name="Vaillancourt B."/>
            <person name="Sakai H."/>
            <person name="Lee S.S."/>
            <person name="Kim J."/>
            <person name="Numa H."/>
            <person name="Itoh T."/>
            <person name="Buell C.R."/>
            <person name="Matsumoto T."/>
        </authorList>
    </citation>
    <scope>NUCLEOTIDE SEQUENCE [LARGE SCALE GENOMIC DNA]</scope>
    <source>
        <strain evidence="3">cv. Nipponbare</strain>
    </source>
</reference>
<dbReference type="PaxDb" id="39947-A0A0P0V1Z2"/>
<feature type="compositionally biased region" description="Basic residues" evidence="1">
    <location>
        <begin position="11"/>
        <end position="20"/>
    </location>
</feature>
<evidence type="ECO:0000313" key="2">
    <source>
        <dbReference type="EMBL" id="BAS71813.1"/>
    </source>
</evidence>
<feature type="region of interest" description="Disordered" evidence="1">
    <location>
        <begin position="1"/>
        <end position="20"/>
    </location>
</feature>
<keyword evidence="3" id="KW-1185">Reference proteome</keyword>
<reference evidence="3" key="1">
    <citation type="journal article" date="2005" name="Nature">
        <title>The map-based sequence of the rice genome.</title>
        <authorList>
            <consortium name="International rice genome sequencing project (IRGSP)"/>
            <person name="Matsumoto T."/>
            <person name="Wu J."/>
            <person name="Kanamori H."/>
            <person name="Katayose Y."/>
            <person name="Fujisawa M."/>
            <person name="Namiki N."/>
            <person name="Mizuno H."/>
            <person name="Yamamoto K."/>
            <person name="Antonio B.A."/>
            <person name="Baba T."/>
            <person name="Sakata K."/>
            <person name="Nagamura Y."/>
            <person name="Aoki H."/>
            <person name="Arikawa K."/>
            <person name="Arita K."/>
            <person name="Bito T."/>
            <person name="Chiden Y."/>
            <person name="Fujitsuka N."/>
            <person name="Fukunaka R."/>
            <person name="Hamada M."/>
            <person name="Harada C."/>
            <person name="Hayashi A."/>
            <person name="Hijishita S."/>
            <person name="Honda M."/>
            <person name="Hosokawa S."/>
            <person name="Ichikawa Y."/>
            <person name="Idonuma A."/>
            <person name="Iijima M."/>
            <person name="Ikeda M."/>
            <person name="Ikeno M."/>
            <person name="Ito K."/>
            <person name="Ito S."/>
            <person name="Ito T."/>
            <person name="Ito Y."/>
            <person name="Ito Y."/>
            <person name="Iwabuchi A."/>
            <person name="Kamiya K."/>
            <person name="Karasawa W."/>
            <person name="Kurita K."/>
            <person name="Katagiri S."/>
            <person name="Kikuta A."/>
            <person name="Kobayashi H."/>
            <person name="Kobayashi N."/>
            <person name="Machita K."/>
            <person name="Maehara T."/>
            <person name="Masukawa M."/>
            <person name="Mizubayashi T."/>
            <person name="Mukai Y."/>
            <person name="Nagasaki H."/>
            <person name="Nagata Y."/>
            <person name="Naito S."/>
            <person name="Nakashima M."/>
            <person name="Nakama Y."/>
            <person name="Nakamichi Y."/>
            <person name="Nakamura M."/>
            <person name="Meguro A."/>
            <person name="Negishi M."/>
            <person name="Ohta I."/>
            <person name="Ohta T."/>
            <person name="Okamoto M."/>
            <person name="Ono N."/>
            <person name="Saji S."/>
            <person name="Sakaguchi M."/>
            <person name="Sakai K."/>
            <person name="Shibata M."/>
            <person name="Shimokawa T."/>
            <person name="Song J."/>
            <person name="Takazaki Y."/>
            <person name="Terasawa K."/>
            <person name="Tsugane M."/>
            <person name="Tsuji K."/>
            <person name="Ueda S."/>
            <person name="Waki K."/>
            <person name="Yamagata H."/>
            <person name="Yamamoto M."/>
            <person name="Yamamoto S."/>
            <person name="Yamane H."/>
            <person name="Yoshiki S."/>
            <person name="Yoshihara R."/>
            <person name="Yukawa K."/>
            <person name="Zhong H."/>
            <person name="Yano M."/>
            <person name="Yuan Q."/>
            <person name="Ouyang S."/>
            <person name="Liu J."/>
            <person name="Jones K.M."/>
            <person name="Gansberger K."/>
            <person name="Moffat K."/>
            <person name="Hill J."/>
            <person name="Bera J."/>
            <person name="Fadrosh D."/>
            <person name="Jin S."/>
            <person name="Johri S."/>
            <person name="Kim M."/>
            <person name="Overton L."/>
            <person name="Reardon M."/>
            <person name="Tsitrin T."/>
            <person name="Vuong H."/>
            <person name="Weaver B."/>
            <person name="Ciecko A."/>
            <person name="Tallon L."/>
            <person name="Jackson J."/>
            <person name="Pai G."/>
            <person name="Aken S.V."/>
            <person name="Utterback T."/>
            <person name="Reidmuller S."/>
            <person name="Feldblyum T."/>
            <person name="Hsiao J."/>
            <person name="Zismann V."/>
            <person name="Iobst S."/>
            <person name="de Vazeille A.R."/>
            <person name="Buell C.R."/>
            <person name="Ying K."/>
            <person name="Li Y."/>
            <person name="Lu T."/>
            <person name="Huang Y."/>
            <person name="Zhao Q."/>
            <person name="Feng Q."/>
            <person name="Zhang L."/>
            <person name="Zhu J."/>
            <person name="Weng Q."/>
            <person name="Mu J."/>
            <person name="Lu Y."/>
            <person name="Fan D."/>
            <person name="Liu Y."/>
            <person name="Guan J."/>
            <person name="Zhang Y."/>
            <person name="Yu S."/>
            <person name="Liu X."/>
            <person name="Zhang Y."/>
            <person name="Hong G."/>
            <person name="Han B."/>
            <person name="Choisne N."/>
            <person name="Demange N."/>
            <person name="Orjeda G."/>
            <person name="Samain S."/>
            <person name="Cattolico L."/>
            <person name="Pelletier E."/>
            <person name="Couloux A."/>
            <person name="Segurens B."/>
            <person name="Wincker P."/>
            <person name="D'Hont A."/>
            <person name="Scarpelli C."/>
            <person name="Weissenbach J."/>
            <person name="Salanoubat M."/>
            <person name="Quetier F."/>
            <person name="Yu Y."/>
            <person name="Kim H.R."/>
            <person name="Rambo T."/>
            <person name="Currie J."/>
            <person name="Collura K."/>
            <person name="Luo M."/>
            <person name="Yang T."/>
            <person name="Ammiraju J.S.S."/>
            <person name="Engler F."/>
            <person name="Soderlund C."/>
            <person name="Wing R.A."/>
            <person name="Palmer L.E."/>
            <person name="de la Bastide M."/>
            <person name="Spiegel L."/>
            <person name="Nascimento L."/>
            <person name="Zutavern T."/>
            <person name="O'Shaughnessy A."/>
            <person name="Dike S."/>
            <person name="Dedhia N."/>
            <person name="Preston R."/>
            <person name="Balija V."/>
            <person name="McCombie W.R."/>
            <person name="Chow T."/>
            <person name="Chen H."/>
            <person name="Chung M."/>
            <person name="Chen C."/>
            <person name="Shaw J."/>
            <person name="Wu H."/>
            <person name="Hsiao K."/>
            <person name="Chao Y."/>
            <person name="Chu M."/>
            <person name="Cheng C."/>
            <person name="Hour A."/>
            <person name="Lee P."/>
            <person name="Lin S."/>
            <person name="Lin Y."/>
            <person name="Liou J."/>
            <person name="Liu S."/>
            <person name="Hsing Y."/>
            <person name="Raghuvanshi S."/>
            <person name="Mohanty A."/>
            <person name="Bharti A.K."/>
            <person name="Gaur A."/>
            <person name="Gupta V."/>
            <person name="Kumar D."/>
            <person name="Ravi V."/>
            <person name="Vij S."/>
            <person name="Kapur A."/>
            <person name="Khurana P."/>
            <person name="Khurana P."/>
            <person name="Khurana J.P."/>
            <person name="Tyagi A.K."/>
            <person name="Gaikwad K."/>
            <person name="Singh A."/>
            <person name="Dalal V."/>
            <person name="Srivastava S."/>
            <person name="Dixit A."/>
            <person name="Pal A.K."/>
            <person name="Ghazi I.A."/>
            <person name="Yadav M."/>
            <person name="Pandit A."/>
            <person name="Bhargava A."/>
            <person name="Sureshbabu K."/>
            <person name="Batra K."/>
            <person name="Sharma T.R."/>
            <person name="Mohapatra T."/>
            <person name="Singh N.K."/>
            <person name="Messing J."/>
            <person name="Nelson A.B."/>
            <person name="Fuks G."/>
            <person name="Kavchok S."/>
            <person name="Keizer G."/>
            <person name="Linton E."/>
            <person name="Llaca V."/>
            <person name="Song R."/>
            <person name="Tanyolac B."/>
            <person name="Young S."/>
            <person name="Ho-Il K."/>
            <person name="Hahn J.H."/>
            <person name="Sangsakoo G."/>
            <person name="Vanavichit A."/>
            <person name="de Mattos Luiz.A.T."/>
            <person name="Zimmer P.D."/>
            <person name="Malone G."/>
            <person name="Dellagostin O."/>
            <person name="de Oliveira A.C."/>
            <person name="Bevan M."/>
            <person name="Bancroft I."/>
            <person name="Minx P."/>
            <person name="Cordum H."/>
            <person name="Wilson R."/>
            <person name="Cheng Z."/>
            <person name="Jin W."/>
            <person name="Jiang J."/>
            <person name="Leong S.A."/>
            <person name="Iwama H."/>
            <person name="Gojobori T."/>
            <person name="Itoh T."/>
            <person name="Niimura Y."/>
            <person name="Fujii Y."/>
            <person name="Habara T."/>
            <person name="Sakai H."/>
            <person name="Sato Y."/>
            <person name="Wilson G."/>
            <person name="Kumar K."/>
            <person name="McCouch S."/>
            <person name="Juretic N."/>
            <person name="Hoen D."/>
            <person name="Wright S."/>
            <person name="Bruskiewich R."/>
            <person name="Bureau T."/>
            <person name="Miyao A."/>
            <person name="Hirochika H."/>
            <person name="Nishikawa T."/>
            <person name="Kadowaki K."/>
            <person name="Sugiura M."/>
            <person name="Burr B."/>
            <person name="Sasaki T."/>
        </authorList>
    </citation>
    <scope>NUCLEOTIDE SEQUENCE [LARGE SCALE GENOMIC DNA]</scope>
    <source>
        <strain evidence="3">cv. Nipponbare</strain>
    </source>
</reference>
<proteinExistence type="predicted"/>
<accession>A0A0P0V1Z2</accession>
<organism evidence="2 3">
    <name type="scientific">Oryza sativa subsp. japonica</name>
    <name type="common">Rice</name>
    <dbReference type="NCBI Taxonomy" id="39947"/>
    <lineage>
        <taxon>Eukaryota</taxon>
        <taxon>Viridiplantae</taxon>
        <taxon>Streptophyta</taxon>
        <taxon>Embryophyta</taxon>
        <taxon>Tracheophyta</taxon>
        <taxon>Spermatophyta</taxon>
        <taxon>Magnoliopsida</taxon>
        <taxon>Liliopsida</taxon>
        <taxon>Poales</taxon>
        <taxon>Poaceae</taxon>
        <taxon>BOP clade</taxon>
        <taxon>Oryzoideae</taxon>
        <taxon>Oryzeae</taxon>
        <taxon>Oryzinae</taxon>
        <taxon>Oryza</taxon>
        <taxon>Oryza sativa</taxon>
    </lineage>
</organism>
<sequence>MEPLQQAMRPRGPRGHRRCHGGWVREARGRGLAGMAPRLMLFFLLLMEVPWHAPRERHPVMAGAVQFYCRLHRSLVAS</sequence>
<dbReference type="EMBL" id="AP014957">
    <property type="protein sequence ID" value="BAS71813.1"/>
    <property type="molecule type" value="Genomic_DNA"/>
</dbReference>
<evidence type="ECO:0000256" key="1">
    <source>
        <dbReference type="SAM" id="MobiDB-lite"/>
    </source>
</evidence>
<reference evidence="2 3" key="2">
    <citation type="journal article" date="2013" name="Plant Cell Physiol.">
        <title>Rice Annotation Project Database (RAP-DB): an integrative and interactive database for rice genomics.</title>
        <authorList>
            <person name="Sakai H."/>
            <person name="Lee S.S."/>
            <person name="Tanaka T."/>
            <person name="Numa H."/>
            <person name="Kim J."/>
            <person name="Kawahara Y."/>
            <person name="Wakimoto H."/>
            <person name="Yang C.C."/>
            <person name="Iwamoto M."/>
            <person name="Abe T."/>
            <person name="Yamada Y."/>
            <person name="Muto A."/>
            <person name="Inokuchi H."/>
            <person name="Ikemura T."/>
            <person name="Matsumoto T."/>
            <person name="Sasaki T."/>
            <person name="Itoh T."/>
        </authorList>
    </citation>
    <scope>NUCLEOTIDE SEQUENCE [LARGE SCALE GENOMIC DNA]</scope>
    <source>
        <strain evidence="3">cv. Nipponbare</strain>
    </source>
</reference>
<evidence type="ECO:0000313" key="3">
    <source>
        <dbReference type="Proteomes" id="UP000059680"/>
    </source>
</evidence>
<dbReference type="InParanoid" id="A0A0P0V1Z2"/>